<dbReference type="EMBL" id="GBXM01042318">
    <property type="protein sequence ID" value="JAH66259.1"/>
    <property type="molecule type" value="Transcribed_RNA"/>
</dbReference>
<reference evidence="1" key="1">
    <citation type="submission" date="2014-11" db="EMBL/GenBank/DDBJ databases">
        <authorList>
            <person name="Amaro Gonzalez C."/>
        </authorList>
    </citation>
    <scope>NUCLEOTIDE SEQUENCE</scope>
</reference>
<organism evidence="1">
    <name type="scientific">Anguilla anguilla</name>
    <name type="common">European freshwater eel</name>
    <name type="synonym">Muraena anguilla</name>
    <dbReference type="NCBI Taxonomy" id="7936"/>
    <lineage>
        <taxon>Eukaryota</taxon>
        <taxon>Metazoa</taxon>
        <taxon>Chordata</taxon>
        <taxon>Craniata</taxon>
        <taxon>Vertebrata</taxon>
        <taxon>Euteleostomi</taxon>
        <taxon>Actinopterygii</taxon>
        <taxon>Neopterygii</taxon>
        <taxon>Teleostei</taxon>
        <taxon>Anguilliformes</taxon>
        <taxon>Anguillidae</taxon>
        <taxon>Anguilla</taxon>
    </lineage>
</organism>
<accession>A0A0E9UKA7</accession>
<name>A0A0E9UKA7_ANGAN</name>
<evidence type="ECO:0000313" key="1">
    <source>
        <dbReference type="EMBL" id="JAH66259.1"/>
    </source>
</evidence>
<reference evidence="1" key="2">
    <citation type="journal article" date="2015" name="Fish Shellfish Immunol.">
        <title>Early steps in the European eel (Anguilla anguilla)-Vibrio vulnificus interaction in the gills: Role of the RtxA13 toxin.</title>
        <authorList>
            <person name="Callol A."/>
            <person name="Pajuelo D."/>
            <person name="Ebbesson L."/>
            <person name="Teles M."/>
            <person name="MacKenzie S."/>
            <person name="Amaro C."/>
        </authorList>
    </citation>
    <scope>NUCLEOTIDE SEQUENCE</scope>
</reference>
<proteinExistence type="predicted"/>
<dbReference type="AlphaFoldDB" id="A0A0E9UKA7"/>
<protein>
    <submittedName>
        <fullName evidence="1">Uncharacterized protein</fullName>
    </submittedName>
</protein>
<sequence length="25" mass="3089">MVVLMSFFLHKCYLVNVLEIIKVWY</sequence>